<evidence type="ECO:0000256" key="3">
    <source>
        <dbReference type="SAM" id="MobiDB-lite"/>
    </source>
</evidence>
<dbReference type="OrthoDB" id="266138at2759"/>
<keyword evidence="7" id="KW-1185">Reference proteome</keyword>
<reference evidence="6 7" key="1">
    <citation type="journal article" date="2019" name="Nat. Ecol. Evol.">
        <title>Megaphylogeny resolves global patterns of mushroom evolution.</title>
        <authorList>
            <person name="Varga T."/>
            <person name="Krizsan K."/>
            <person name="Foldi C."/>
            <person name="Dima B."/>
            <person name="Sanchez-Garcia M."/>
            <person name="Sanchez-Ramirez S."/>
            <person name="Szollosi G.J."/>
            <person name="Szarkandi J.G."/>
            <person name="Papp V."/>
            <person name="Albert L."/>
            <person name="Andreopoulos W."/>
            <person name="Angelini C."/>
            <person name="Antonin V."/>
            <person name="Barry K.W."/>
            <person name="Bougher N.L."/>
            <person name="Buchanan P."/>
            <person name="Buyck B."/>
            <person name="Bense V."/>
            <person name="Catcheside P."/>
            <person name="Chovatia M."/>
            <person name="Cooper J."/>
            <person name="Damon W."/>
            <person name="Desjardin D."/>
            <person name="Finy P."/>
            <person name="Geml J."/>
            <person name="Haridas S."/>
            <person name="Hughes K."/>
            <person name="Justo A."/>
            <person name="Karasinski D."/>
            <person name="Kautmanova I."/>
            <person name="Kiss B."/>
            <person name="Kocsube S."/>
            <person name="Kotiranta H."/>
            <person name="LaButti K.M."/>
            <person name="Lechner B.E."/>
            <person name="Liimatainen K."/>
            <person name="Lipzen A."/>
            <person name="Lukacs Z."/>
            <person name="Mihaltcheva S."/>
            <person name="Morgado L.N."/>
            <person name="Niskanen T."/>
            <person name="Noordeloos M.E."/>
            <person name="Ohm R.A."/>
            <person name="Ortiz-Santana B."/>
            <person name="Ovrebo C."/>
            <person name="Racz N."/>
            <person name="Riley R."/>
            <person name="Savchenko A."/>
            <person name="Shiryaev A."/>
            <person name="Soop K."/>
            <person name="Spirin V."/>
            <person name="Szebenyi C."/>
            <person name="Tomsovsky M."/>
            <person name="Tulloss R.E."/>
            <person name="Uehling J."/>
            <person name="Grigoriev I.V."/>
            <person name="Vagvolgyi C."/>
            <person name="Papp T."/>
            <person name="Martin F.M."/>
            <person name="Miettinen O."/>
            <person name="Hibbett D.S."/>
            <person name="Nagy L.G."/>
        </authorList>
    </citation>
    <scope>NUCLEOTIDE SEQUENCE [LARGE SCALE GENOMIC DNA]</scope>
    <source>
        <strain evidence="6 7">CBS 309.79</strain>
    </source>
</reference>
<protein>
    <recommendedName>
        <fullName evidence="5">CS domain-containing protein</fullName>
    </recommendedName>
</protein>
<dbReference type="PROSITE" id="PS51203">
    <property type="entry name" value="CS"/>
    <property type="match status" value="1"/>
</dbReference>
<keyword evidence="4" id="KW-0812">Transmembrane</keyword>
<dbReference type="Gene3D" id="2.60.40.790">
    <property type="match status" value="1"/>
</dbReference>
<dbReference type="PANTHER" id="PTHR12356:SF3">
    <property type="entry name" value="NUCLEAR MIGRATION PROTEIN NUDC"/>
    <property type="match status" value="1"/>
</dbReference>
<dbReference type="Proteomes" id="UP000305067">
    <property type="component" value="Unassembled WGS sequence"/>
</dbReference>
<evidence type="ECO:0000256" key="4">
    <source>
        <dbReference type="SAM" id="Phobius"/>
    </source>
</evidence>
<dbReference type="Pfam" id="PF04969">
    <property type="entry name" value="CS"/>
    <property type="match status" value="1"/>
</dbReference>
<dbReference type="GO" id="GO:0006457">
    <property type="term" value="P:protein folding"/>
    <property type="evidence" value="ECO:0007669"/>
    <property type="project" value="TreeGrafter"/>
</dbReference>
<keyword evidence="4" id="KW-0472">Membrane</keyword>
<proteinExistence type="predicted"/>
<dbReference type="GO" id="GO:0005737">
    <property type="term" value="C:cytoplasm"/>
    <property type="evidence" value="ECO:0007669"/>
    <property type="project" value="UniProtKB-SubCell"/>
</dbReference>
<dbReference type="SUPFAM" id="SSF49764">
    <property type="entry name" value="HSP20-like chaperones"/>
    <property type="match status" value="1"/>
</dbReference>
<dbReference type="EMBL" id="ML178819">
    <property type="protein sequence ID" value="TFL04026.1"/>
    <property type="molecule type" value="Genomic_DNA"/>
</dbReference>
<evidence type="ECO:0000256" key="2">
    <source>
        <dbReference type="ARBA" id="ARBA00022490"/>
    </source>
</evidence>
<comment type="subcellular location">
    <subcellularLocation>
        <location evidence="1">Cytoplasm</location>
    </subcellularLocation>
</comment>
<evidence type="ECO:0000313" key="7">
    <source>
        <dbReference type="Proteomes" id="UP000305067"/>
    </source>
</evidence>
<feature type="domain" description="CS" evidence="5">
    <location>
        <begin position="5"/>
        <end position="102"/>
    </location>
</feature>
<evidence type="ECO:0000259" key="5">
    <source>
        <dbReference type="PROSITE" id="PS51203"/>
    </source>
</evidence>
<feature type="region of interest" description="Disordered" evidence="3">
    <location>
        <begin position="119"/>
        <end position="185"/>
    </location>
</feature>
<dbReference type="PANTHER" id="PTHR12356">
    <property type="entry name" value="NUCLEAR MOVEMENT PROTEIN NUDC"/>
    <property type="match status" value="1"/>
</dbReference>
<accession>A0A5C3QPW8</accession>
<dbReference type="InterPro" id="IPR008978">
    <property type="entry name" value="HSP20-like_chaperone"/>
</dbReference>
<dbReference type="GO" id="GO:0051082">
    <property type="term" value="F:unfolded protein binding"/>
    <property type="evidence" value="ECO:0007669"/>
    <property type="project" value="TreeGrafter"/>
</dbReference>
<feature type="transmembrane region" description="Helical" evidence="4">
    <location>
        <begin position="440"/>
        <end position="462"/>
    </location>
</feature>
<sequence>MNTGSEYYPYSWHQSHDQVTVLLMVPYDTQEDEISVTIQATSLLVSLQGQPPAVKGQLHGKICVPTSVWQLEPCAKPLPTRERVISTTSTLSTSGSSFALVSDYDATSSLIASLETSEVEDLTSPGLASPRSGVSSDDQNAIPRHISRPLTQVSRSASPRPPMTGASSFSSSPRPPMTGASSFSSSLESLSRSSCERLLTLHLEKDPSSAYIWPCLISGSAPEHSMSNISGTPEVIYAMDPTSLVLVAQDLQDIRKDEAGAFEYLIRAWRQARPPQATMRLAHSFLPLSSLEDAGSMDYYMGCIGGEQGLAQLYLEAGMLHMEGVASAASLFANSGLDSVRLAESHSTSRHASSWDWNRDQEAARLFFERAHSLDPSIQLPTLPVAPTSHLKMPELDIADPDGSLASLEPSPPPKDQVPVLRRRHKNELFYLKEDADDSWYLYVPGLIGAGTAILVVCALGLTSWRRSHN</sequence>
<organism evidence="6 7">
    <name type="scientific">Pterulicium gracile</name>
    <dbReference type="NCBI Taxonomy" id="1884261"/>
    <lineage>
        <taxon>Eukaryota</taxon>
        <taxon>Fungi</taxon>
        <taxon>Dikarya</taxon>
        <taxon>Basidiomycota</taxon>
        <taxon>Agaricomycotina</taxon>
        <taxon>Agaricomycetes</taxon>
        <taxon>Agaricomycetidae</taxon>
        <taxon>Agaricales</taxon>
        <taxon>Pleurotineae</taxon>
        <taxon>Pterulaceae</taxon>
        <taxon>Pterulicium</taxon>
    </lineage>
</organism>
<evidence type="ECO:0000313" key="6">
    <source>
        <dbReference type="EMBL" id="TFL04026.1"/>
    </source>
</evidence>
<dbReference type="InterPro" id="IPR037898">
    <property type="entry name" value="NudC_fam"/>
</dbReference>
<dbReference type="InterPro" id="IPR007052">
    <property type="entry name" value="CS_dom"/>
</dbReference>
<gene>
    <name evidence="6" type="ORF">BDV98DRAFT_525799</name>
</gene>
<dbReference type="STRING" id="1884261.A0A5C3QPW8"/>
<keyword evidence="4" id="KW-1133">Transmembrane helix</keyword>
<dbReference type="AlphaFoldDB" id="A0A5C3QPW8"/>
<keyword evidence="2" id="KW-0963">Cytoplasm</keyword>
<evidence type="ECO:0000256" key="1">
    <source>
        <dbReference type="ARBA" id="ARBA00004496"/>
    </source>
</evidence>
<name>A0A5C3QPW8_9AGAR</name>